<dbReference type="SUPFAM" id="SSF49562">
    <property type="entry name" value="C2 domain (Calcium/lipid-binding domain, CaLB)"/>
    <property type="match status" value="2"/>
</dbReference>
<dbReference type="SUPFAM" id="SSF57889">
    <property type="entry name" value="Cysteine-rich domain"/>
    <property type="match status" value="1"/>
</dbReference>
<feature type="region of interest" description="Disordered" evidence="7">
    <location>
        <begin position="585"/>
        <end position="608"/>
    </location>
</feature>
<evidence type="ECO:0000256" key="3">
    <source>
        <dbReference type="ARBA" id="ARBA00022737"/>
    </source>
</evidence>
<dbReference type="GO" id="GO:0016082">
    <property type="term" value="P:synaptic vesicle priming"/>
    <property type="evidence" value="ECO:0007669"/>
    <property type="project" value="TreeGrafter"/>
</dbReference>
<dbReference type="InterPro" id="IPR014770">
    <property type="entry name" value="Munc13_1"/>
</dbReference>
<dbReference type="Pfam" id="PF00168">
    <property type="entry name" value="C2"/>
    <property type="match status" value="2"/>
</dbReference>
<evidence type="ECO:0000259" key="11">
    <source>
        <dbReference type="PROSITE" id="PS51259"/>
    </source>
</evidence>
<feature type="compositionally biased region" description="Basic and acidic residues" evidence="7">
    <location>
        <begin position="87"/>
        <end position="97"/>
    </location>
</feature>
<reference evidence="12" key="2">
    <citation type="submission" date="2025-09" db="UniProtKB">
        <authorList>
            <consortium name="Ensembl"/>
        </authorList>
    </citation>
    <scope>IDENTIFICATION</scope>
</reference>
<dbReference type="PRINTS" id="PR00360">
    <property type="entry name" value="C2DOMAIN"/>
</dbReference>
<keyword evidence="6" id="KW-0106">Calcium</keyword>
<dbReference type="Proteomes" id="UP000694568">
    <property type="component" value="Unplaced"/>
</dbReference>
<evidence type="ECO:0000256" key="2">
    <source>
        <dbReference type="ARBA" id="ARBA00022723"/>
    </source>
</evidence>
<name>A0A8D0ARC7_SANLU</name>
<dbReference type="FunFam" id="2.60.40.150:FF:000014">
    <property type="entry name" value="protein unc-13 homolog B"/>
    <property type="match status" value="1"/>
</dbReference>
<dbReference type="CDD" id="cd04027">
    <property type="entry name" value="C2B_Munc13"/>
    <property type="match status" value="1"/>
</dbReference>
<evidence type="ECO:0000256" key="1">
    <source>
        <dbReference type="ARBA" id="ARBA00022483"/>
    </source>
</evidence>
<feature type="compositionally biased region" description="Basic and acidic residues" evidence="7">
    <location>
        <begin position="24"/>
        <end position="33"/>
    </location>
</feature>
<dbReference type="CDD" id="cd20859">
    <property type="entry name" value="C1_Munc13-2-like"/>
    <property type="match status" value="1"/>
</dbReference>
<dbReference type="Pfam" id="PF00130">
    <property type="entry name" value="C1_1"/>
    <property type="match status" value="1"/>
</dbReference>
<dbReference type="PROSITE" id="PS50004">
    <property type="entry name" value="C2"/>
    <property type="match status" value="2"/>
</dbReference>
<dbReference type="GO" id="GO:0098831">
    <property type="term" value="C:presynaptic active zone cytoplasmic component"/>
    <property type="evidence" value="ECO:0007669"/>
    <property type="project" value="TreeGrafter"/>
</dbReference>
<dbReference type="GeneTree" id="ENSGT00940000154929"/>
<evidence type="ECO:0000256" key="4">
    <source>
        <dbReference type="ARBA" id="ARBA00022771"/>
    </source>
</evidence>
<dbReference type="InterPro" id="IPR002219">
    <property type="entry name" value="PKC_DAG/PE"/>
</dbReference>
<dbReference type="GO" id="GO:0035249">
    <property type="term" value="P:synaptic transmission, glutamatergic"/>
    <property type="evidence" value="ECO:0007669"/>
    <property type="project" value="TreeGrafter"/>
</dbReference>
<dbReference type="InterPro" id="IPR046349">
    <property type="entry name" value="C1-like_sf"/>
</dbReference>
<dbReference type="GO" id="GO:0008270">
    <property type="term" value="F:zinc ion binding"/>
    <property type="evidence" value="ECO:0007669"/>
    <property type="project" value="UniProtKB-KW"/>
</dbReference>
<gene>
    <name evidence="12" type="primary">LOC116045139</name>
</gene>
<dbReference type="SMART" id="SM00109">
    <property type="entry name" value="C1"/>
    <property type="match status" value="1"/>
</dbReference>
<dbReference type="FunFam" id="1.20.58.1100:FF:000002">
    <property type="entry name" value="Unc-13, isoform C"/>
    <property type="match status" value="1"/>
</dbReference>
<dbReference type="Gene3D" id="3.30.60.20">
    <property type="match status" value="1"/>
</dbReference>
<dbReference type="GO" id="GO:0030672">
    <property type="term" value="C:synaptic vesicle membrane"/>
    <property type="evidence" value="ECO:0007669"/>
    <property type="project" value="TreeGrafter"/>
</dbReference>
<feature type="region of interest" description="Disordered" evidence="7">
    <location>
        <begin position="87"/>
        <end position="106"/>
    </location>
</feature>
<evidence type="ECO:0000259" key="9">
    <source>
        <dbReference type="PROSITE" id="PS50081"/>
    </source>
</evidence>
<feature type="region of interest" description="Disordered" evidence="7">
    <location>
        <begin position="459"/>
        <end position="481"/>
    </location>
</feature>
<feature type="compositionally biased region" description="Polar residues" evidence="7">
    <location>
        <begin position="227"/>
        <end position="236"/>
    </location>
</feature>
<dbReference type="InterPro" id="IPR027080">
    <property type="entry name" value="Unc-13"/>
</dbReference>
<evidence type="ECO:0000256" key="7">
    <source>
        <dbReference type="SAM" id="MobiDB-lite"/>
    </source>
</evidence>
<dbReference type="InterPro" id="IPR037302">
    <property type="entry name" value="Unc-13_C2B"/>
</dbReference>
<keyword evidence="3" id="KW-0677">Repeat</keyword>
<dbReference type="GO" id="GO:0017075">
    <property type="term" value="F:syntaxin-1 binding"/>
    <property type="evidence" value="ECO:0007669"/>
    <property type="project" value="TreeGrafter"/>
</dbReference>
<dbReference type="GO" id="GO:0061789">
    <property type="term" value="P:dense core granule priming"/>
    <property type="evidence" value="ECO:0007669"/>
    <property type="project" value="TreeGrafter"/>
</dbReference>
<evidence type="ECO:0000313" key="12">
    <source>
        <dbReference type="Ensembl" id="ENSSLUP00000058699.1"/>
    </source>
</evidence>
<dbReference type="GO" id="GO:0031594">
    <property type="term" value="C:neuromuscular junction"/>
    <property type="evidence" value="ECO:0007669"/>
    <property type="project" value="TreeGrafter"/>
</dbReference>
<dbReference type="SMART" id="SM00239">
    <property type="entry name" value="C2"/>
    <property type="match status" value="2"/>
</dbReference>
<dbReference type="Ensembl" id="ENSSLUT00000060384.1">
    <property type="protein sequence ID" value="ENSSLUP00000058699.1"/>
    <property type="gene ID" value="ENSSLUG00000024585.1"/>
</dbReference>
<keyword evidence="4" id="KW-0863">Zinc-finger</keyword>
<evidence type="ECO:0000313" key="13">
    <source>
        <dbReference type="Proteomes" id="UP000694568"/>
    </source>
</evidence>
<dbReference type="PROSITE" id="PS51258">
    <property type="entry name" value="MHD1"/>
    <property type="match status" value="1"/>
</dbReference>
<dbReference type="FunFam" id="1.10.357.50:FF:000001">
    <property type="entry name" value="Protein unc-13 homolog B"/>
    <property type="match status" value="1"/>
</dbReference>
<dbReference type="InterPro" id="IPR035892">
    <property type="entry name" value="C2_domain_sf"/>
</dbReference>
<dbReference type="InterPro" id="IPR014772">
    <property type="entry name" value="Munc13_dom-2"/>
</dbReference>
<organism evidence="12 13">
    <name type="scientific">Sander lucioperca</name>
    <name type="common">Pike-perch</name>
    <name type="synonym">Perca lucioperca</name>
    <dbReference type="NCBI Taxonomy" id="283035"/>
    <lineage>
        <taxon>Eukaryota</taxon>
        <taxon>Metazoa</taxon>
        <taxon>Chordata</taxon>
        <taxon>Craniata</taxon>
        <taxon>Vertebrata</taxon>
        <taxon>Euteleostomi</taxon>
        <taxon>Actinopterygii</taxon>
        <taxon>Neopterygii</taxon>
        <taxon>Teleostei</taxon>
        <taxon>Neoteleostei</taxon>
        <taxon>Acanthomorphata</taxon>
        <taxon>Eupercaria</taxon>
        <taxon>Perciformes</taxon>
        <taxon>Percoidei</taxon>
        <taxon>Percidae</taxon>
        <taxon>Luciopercinae</taxon>
        <taxon>Sander</taxon>
    </lineage>
</organism>
<dbReference type="Gene3D" id="1.20.58.1100">
    <property type="match status" value="1"/>
</dbReference>
<feature type="domain" description="Phorbol-ester/DAG-type" evidence="9">
    <location>
        <begin position="759"/>
        <end position="809"/>
    </location>
</feature>
<dbReference type="GO" id="GO:0005516">
    <property type="term" value="F:calmodulin binding"/>
    <property type="evidence" value="ECO:0007669"/>
    <property type="project" value="TreeGrafter"/>
</dbReference>
<feature type="domain" description="MHD1" evidence="10">
    <location>
        <begin position="1282"/>
        <end position="1426"/>
    </location>
</feature>
<dbReference type="FunFam" id="2.60.40.150:FF:000002">
    <property type="entry name" value="Protein unc-13 homolog B"/>
    <property type="match status" value="1"/>
</dbReference>
<dbReference type="GO" id="GO:0042734">
    <property type="term" value="C:presynaptic membrane"/>
    <property type="evidence" value="ECO:0007669"/>
    <property type="project" value="TreeGrafter"/>
</dbReference>
<dbReference type="GO" id="GO:0016081">
    <property type="term" value="P:synaptic vesicle docking"/>
    <property type="evidence" value="ECO:0007669"/>
    <property type="project" value="TreeGrafter"/>
</dbReference>
<dbReference type="InterPro" id="IPR010439">
    <property type="entry name" value="MUN_dom"/>
</dbReference>
<dbReference type="GO" id="GO:0099525">
    <property type="term" value="P:presynaptic dense core vesicle exocytosis"/>
    <property type="evidence" value="ECO:0007669"/>
    <property type="project" value="TreeGrafter"/>
</dbReference>
<evidence type="ECO:0000256" key="5">
    <source>
        <dbReference type="ARBA" id="ARBA00022833"/>
    </source>
</evidence>
<dbReference type="GO" id="GO:0043195">
    <property type="term" value="C:terminal bouton"/>
    <property type="evidence" value="ECO:0007669"/>
    <property type="project" value="TreeGrafter"/>
</dbReference>
<dbReference type="InterPro" id="IPR000008">
    <property type="entry name" value="C2_dom"/>
</dbReference>
<keyword evidence="1" id="KW-0268">Exocytosis</keyword>
<keyword evidence="2" id="KW-0479">Metal-binding</keyword>
<dbReference type="PROSITE" id="PS51259">
    <property type="entry name" value="MHD2"/>
    <property type="match status" value="1"/>
</dbReference>
<dbReference type="PANTHER" id="PTHR10480">
    <property type="entry name" value="PROTEIN UNC-13 HOMOLOG"/>
    <property type="match status" value="1"/>
</dbReference>
<feature type="region of interest" description="Disordered" evidence="7">
    <location>
        <begin position="1"/>
        <end position="38"/>
    </location>
</feature>
<dbReference type="Pfam" id="PF06292">
    <property type="entry name" value="MUN"/>
    <property type="match status" value="1"/>
</dbReference>
<keyword evidence="13" id="KW-1185">Reference proteome</keyword>
<feature type="domain" description="C2" evidence="8">
    <location>
        <begin position="1682"/>
        <end position="1807"/>
    </location>
</feature>
<dbReference type="GO" id="GO:0005509">
    <property type="term" value="F:calcium ion binding"/>
    <property type="evidence" value="ECO:0007669"/>
    <property type="project" value="InterPro"/>
</dbReference>
<evidence type="ECO:0000259" key="8">
    <source>
        <dbReference type="PROSITE" id="PS50004"/>
    </source>
</evidence>
<feature type="domain" description="C2" evidence="8">
    <location>
        <begin position="865"/>
        <end position="989"/>
    </location>
</feature>
<dbReference type="PROSITE" id="PS00479">
    <property type="entry name" value="ZF_DAG_PE_1"/>
    <property type="match status" value="1"/>
</dbReference>
<dbReference type="FunFam" id="3.30.60.20:FF:000001">
    <property type="entry name" value="Protein unc-13 homolog B"/>
    <property type="match status" value="1"/>
</dbReference>
<feature type="compositionally biased region" description="Polar residues" evidence="7">
    <location>
        <begin position="587"/>
        <end position="603"/>
    </location>
</feature>
<dbReference type="Gene3D" id="1.10.357.50">
    <property type="match status" value="1"/>
</dbReference>
<dbReference type="SMART" id="SM01145">
    <property type="entry name" value="DUF1041"/>
    <property type="match status" value="1"/>
</dbReference>
<dbReference type="GO" id="GO:0005543">
    <property type="term" value="F:phospholipid binding"/>
    <property type="evidence" value="ECO:0007669"/>
    <property type="project" value="InterPro"/>
</dbReference>
<feature type="domain" description="MHD2" evidence="11">
    <location>
        <begin position="1531"/>
        <end position="1666"/>
    </location>
</feature>
<dbReference type="CDD" id="cd08395">
    <property type="entry name" value="C2C_Munc13"/>
    <property type="match status" value="1"/>
</dbReference>
<reference evidence="12" key="1">
    <citation type="submission" date="2025-08" db="UniProtKB">
        <authorList>
            <consortium name="Ensembl"/>
        </authorList>
    </citation>
    <scope>IDENTIFICATION</scope>
</reference>
<evidence type="ECO:0000256" key="6">
    <source>
        <dbReference type="ARBA" id="ARBA00022837"/>
    </source>
</evidence>
<protein>
    <submittedName>
        <fullName evidence="12">Unc-13 homolog B</fullName>
    </submittedName>
</protein>
<accession>A0A8D0ARC7</accession>
<dbReference type="GO" id="GO:0019992">
    <property type="term" value="F:diacylglycerol binding"/>
    <property type="evidence" value="ECO:0007669"/>
    <property type="project" value="InterPro"/>
</dbReference>
<dbReference type="Gene3D" id="2.60.40.150">
    <property type="entry name" value="C2 domain"/>
    <property type="match status" value="2"/>
</dbReference>
<evidence type="ECO:0000259" key="10">
    <source>
        <dbReference type="PROSITE" id="PS51258"/>
    </source>
</evidence>
<sequence length="1852" mass="208053">MVSRGHIIGQDEPYKSELLPLSPKRLDLQEKRSQSPKVVRNLHRKLQKYLQGTEDNSLCDLSSVDSTCTKDDLTPVGEDTLPRIIERTRNEEEKKEMDDEETEQGSSNIVEHILKELKGINKIQEEISDLRQYLTSVRGSVDEVSCCVDAVLSEIGELYSGASAAPHPNPVSQTHCTRQGTLGRQNAITSLQGRDPSPLLDRKDCGKDSGCVPSHRSPKQWHVDRVTLQSDQQTDQEISKQTKPDPCYMELHRGHCYQSTSSLSSCRSSSCPEASLLSGETECDRWPSSVDMQHSISGEGGWSEEDICSCANSGEELDNCLGVWDRCATEETQSSTPGHSSHNSSEHLSLLFGHQYNSPSSSSSIVDWMPPRLQNEGENLECDCYTNCPYSRSSGYHTMDACANELGSEPSRSLSCSTVLLTDCDDGYLEPHALCNDCPSSGDTLDLGSADSLDREWTDHSISRDETGESLSQESSEIGPDGAAVTSNVGLDMTTFSKAVLTFRSALKGALKKLEGSNPEGVKDDSECEACLSPVRQACEPKEEQVRTGYTEGEVSLTENHTHFGTPKEESEASVYMDCGETHENMSRSLQASPREASQSPCTPTEYHSLEISQDKGECPTDGELSNLDLTPDHCPRQAVSPLGPVHCTDEVRLGPIRENYILDEVNQERSTDASHKERIANFQRILREKSGGSGLYGIDSMPDLLKKKPIPLVSDVVRRQGIASAMAARSSIKDEELKTHVYKKTLQALIYPISCTTPHNFEVWTATTPTYCYECEGLLWGIARQGMRCSECGVKCHEKCQELLNADCLQRAAEKSSKHGAEDRTQNIIMAMKDRMKIRERNKPEIFELIREVFIISKAIHAQQMKTIKQSVLDGTSKWSAKITITVVCAQGLQAKDKTGSSDPYVTVQVGKTKKRTKTIYGNLNPVWEEKFHFECHNSSDRIKVRVWDEDDDIKSRVKQRLKRESDDFLGQSIIEVRTLSGEMDVWYNLEKRTDKSAVSGAIRLQINVEIKGEEKVAPYHVQYTSLHENLFHYSTDMLGQGAVKIPEARGDDAWKVYFDDVAQEIVDEFAMRYGIESIYQAMTHFACLSSKYMCPGVPAVMSTLLANINAFYAHTTASTNVSASDRFAASNFGKERFVKLLDQLHNSLRIDLSTYRNHFPASNKDRLQDLKSTVDLLTSITFFRMKVQELQSPPRASQVVRDCVKACLNSTYDYIFNNCHELYSRQYQPIDTLPLDEQGPSIKNLDFWPKLIMLIVSIIEEDRNSYTPVLNQLVMGVHSLYLDYLLKWHETRRPLCKSTDYMNLHFKVKWLNNEYVKELPNFKGVVPDYPSWFLQFVLQWLGENEDVSMEFMHGALERDKKDGFQQTSEHALFSCSVVDIFTQLNQSFEIIKKLECPDPNVMAQYSRRFSKTIAKVLLQYSAILTKSFPTYVDKEKIPCVLMNNVQQLRIQLEKMFESMGAKQMDAEASDLLNDLQVKLNNVLDELSSTFGNSFQSHINDCMRQMASLLYQIKGPLNANNKNQVDADSDNMLRPLMDFLDGKLTLFATACEKTVLKRVLKELWRIVMSSLEKTIVLPQGNDTFVSSTAFTIISLMFDHMAGETKSLSPRQCAVMDVALDTIKQYFHAGGNGLKKAFLEKSAELSSLRHALSLYTQTTDTLIKTFVTTQHAQGSGVDKPIGEVSVQVELHTQPGNGERKVTVKVIGASDLKWQTSGMFRPFVEVSVIGPHLSDRKRKFQTKSKNNSWSPKYNETFSFVLGNQDGFECYELQVCVKDYCFGRADSVVGLAVMQLKDIAGKSTCACWCPLGQRIHMDDTGLTAMRILSQRSNDDVAKEFVRLKSETRSAEEGR</sequence>
<dbReference type="PANTHER" id="PTHR10480:SF8">
    <property type="entry name" value="PROTEIN UNC-13 HOMOLOG B"/>
    <property type="match status" value="1"/>
</dbReference>
<dbReference type="PROSITE" id="PS50081">
    <property type="entry name" value="ZF_DAG_PE_2"/>
    <property type="match status" value="1"/>
</dbReference>
<proteinExistence type="predicted"/>
<feature type="region of interest" description="Disordered" evidence="7">
    <location>
        <begin position="189"/>
        <end position="243"/>
    </location>
</feature>
<keyword evidence="5" id="KW-0862">Zinc</keyword>